<gene>
    <name evidence="2" type="ORF">B0H67DRAFT_604447</name>
</gene>
<feature type="transmembrane region" description="Helical" evidence="1">
    <location>
        <begin position="93"/>
        <end position="115"/>
    </location>
</feature>
<accession>A0AA40DIM0</accession>
<name>A0AA40DIM0_9PEZI</name>
<feature type="transmembrane region" description="Helical" evidence="1">
    <location>
        <begin position="54"/>
        <end position="81"/>
    </location>
</feature>
<evidence type="ECO:0000256" key="1">
    <source>
        <dbReference type="SAM" id="Phobius"/>
    </source>
</evidence>
<keyword evidence="1" id="KW-0472">Membrane</keyword>
<keyword evidence="3" id="KW-1185">Reference proteome</keyword>
<keyword evidence="1" id="KW-1133">Transmembrane helix</keyword>
<comment type="caution">
    <text evidence="2">The sequence shown here is derived from an EMBL/GenBank/DDBJ whole genome shotgun (WGS) entry which is preliminary data.</text>
</comment>
<dbReference type="Proteomes" id="UP001172102">
    <property type="component" value="Unassembled WGS sequence"/>
</dbReference>
<keyword evidence="1" id="KW-0812">Transmembrane</keyword>
<feature type="transmembrane region" description="Helical" evidence="1">
    <location>
        <begin position="12"/>
        <end position="34"/>
    </location>
</feature>
<evidence type="ECO:0000313" key="3">
    <source>
        <dbReference type="Proteomes" id="UP001172102"/>
    </source>
</evidence>
<dbReference type="AlphaFoldDB" id="A0AA40DIM0"/>
<proteinExistence type="predicted"/>
<reference evidence="2" key="1">
    <citation type="submission" date="2023-06" db="EMBL/GenBank/DDBJ databases">
        <title>Genome-scale phylogeny and comparative genomics of the fungal order Sordariales.</title>
        <authorList>
            <consortium name="Lawrence Berkeley National Laboratory"/>
            <person name="Hensen N."/>
            <person name="Bonometti L."/>
            <person name="Westerberg I."/>
            <person name="Brannstrom I.O."/>
            <person name="Guillou S."/>
            <person name="Cros-Aarteil S."/>
            <person name="Calhoun S."/>
            <person name="Haridas S."/>
            <person name="Kuo A."/>
            <person name="Mondo S."/>
            <person name="Pangilinan J."/>
            <person name="Riley R."/>
            <person name="Labutti K."/>
            <person name="Andreopoulos B."/>
            <person name="Lipzen A."/>
            <person name="Chen C."/>
            <person name="Yanf M."/>
            <person name="Daum C."/>
            <person name="Ng V."/>
            <person name="Clum A."/>
            <person name="Steindorff A."/>
            <person name="Ohm R."/>
            <person name="Martin F."/>
            <person name="Silar P."/>
            <person name="Natvig D."/>
            <person name="Lalanne C."/>
            <person name="Gautier V."/>
            <person name="Ament-Velasquez S.L."/>
            <person name="Kruys A."/>
            <person name="Hutchinson M.I."/>
            <person name="Powell A.J."/>
            <person name="Barry K."/>
            <person name="Miller A.N."/>
            <person name="Grigoriev I.V."/>
            <person name="Debuchy R."/>
            <person name="Gladieux P."/>
            <person name="Thoren M.H."/>
            <person name="Johannesson H."/>
        </authorList>
    </citation>
    <scope>NUCLEOTIDE SEQUENCE</scope>
    <source>
        <strain evidence="2">SMH4607-1</strain>
    </source>
</reference>
<protein>
    <submittedName>
        <fullName evidence="2">Uncharacterized protein</fullName>
    </submittedName>
</protein>
<sequence>MASGTFFDYSTALRLAPVITASATLTFAGNQQWIFELFTRPDLAAQSKTFLPPWFSAAFWIGMPKVVGLATASAIGGVLNLRNAGPTLRISGAYGWYACGAVLAAAHVLFVPALVARAKGVAGDTRGEGRCLGEMKAWLRVNAVRTLTVDTGAWICFFIATVKALGPV</sequence>
<evidence type="ECO:0000313" key="2">
    <source>
        <dbReference type="EMBL" id="KAK0702726.1"/>
    </source>
</evidence>
<dbReference type="EMBL" id="JAUKUA010000008">
    <property type="protein sequence ID" value="KAK0702726.1"/>
    <property type="molecule type" value="Genomic_DNA"/>
</dbReference>
<organism evidence="2 3">
    <name type="scientific">Lasiosphaeris hirsuta</name>
    <dbReference type="NCBI Taxonomy" id="260670"/>
    <lineage>
        <taxon>Eukaryota</taxon>
        <taxon>Fungi</taxon>
        <taxon>Dikarya</taxon>
        <taxon>Ascomycota</taxon>
        <taxon>Pezizomycotina</taxon>
        <taxon>Sordariomycetes</taxon>
        <taxon>Sordariomycetidae</taxon>
        <taxon>Sordariales</taxon>
        <taxon>Lasiosphaeriaceae</taxon>
        <taxon>Lasiosphaeris</taxon>
    </lineage>
</organism>